<dbReference type="SMART" id="SM00220">
    <property type="entry name" value="S_TKc"/>
    <property type="match status" value="1"/>
</dbReference>
<dbReference type="InterPro" id="IPR011009">
    <property type="entry name" value="Kinase-like_dom_sf"/>
</dbReference>
<dbReference type="AlphaFoldDB" id="A0A6J3MF96"/>
<feature type="domain" description="Protein kinase" evidence="1">
    <location>
        <begin position="1"/>
        <end position="234"/>
    </location>
</feature>
<name>A0A6J3MF96_9PEZI</name>
<dbReference type="SUPFAM" id="SSF56112">
    <property type="entry name" value="Protein kinase-like (PK-like)"/>
    <property type="match status" value="1"/>
</dbReference>
<dbReference type="Gene3D" id="1.10.510.10">
    <property type="entry name" value="Transferase(Phosphotransferase) domain 1"/>
    <property type="match status" value="1"/>
</dbReference>
<evidence type="ECO:0000259" key="1">
    <source>
        <dbReference type="PROSITE" id="PS50011"/>
    </source>
</evidence>
<dbReference type="GO" id="GO:0004672">
    <property type="term" value="F:protein kinase activity"/>
    <property type="evidence" value="ECO:0007669"/>
    <property type="project" value="InterPro"/>
</dbReference>
<reference evidence="3" key="3">
    <citation type="submission" date="2025-08" db="UniProtKB">
        <authorList>
            <consortium name="RefSeq"/>
        </authorList>
    </citation>
    <scope>IDENTIFICATION</scope>
    <source>
        <strain evidence="3">CBS 342.82</strain>
    </source>
</reference>
<dbReference type="GeneID" id="54358736"/>
<keyword evidence="2" id="KW-1185">Reference proteome</keyword>
<dbReference type="PROSITE" id="PS50011">
    <property type="entry name" value="PROTEIN_KINASE_DOM"/>
    <property type="match status" value="1"/>
</dbReference>
<accession>A0A6J3MF96</accession>
<dbReference type="Pfam" id="PF00069">
    <property type="entry name" value="Pkinase"/>
    <property type="match status" value="1"/>
</dbReference>
<organism evidence="3">
    <name type="scientific">Dissoconium aciculare CBS 342.82</name>
    <dbReference type="NCBI Taxonomy" id="1314786"/>
    <lineage>
        <taxon>Eukaryota</taxon>
        <taxon>Fungi</taxon>
        <taxon>Dikarya</taxon>
        <taxon>Ascomycota</taxon>
        <taxon>Pezizomycotina</taxon>
        <taxon>Dothideomycetes</taxon>
        <taxon>Dothideomycetidae</taxon>
        <taxon>Mycosphaerellales</taxon>
        <taxon>Dissoconiaceae</taxon>
        <taxon>Dissoconium</taxon>
    </lineage>
</organism>
<dbReference type="RefSeq" id="XP_033463681.1">
    <property type="nucleotide sequence ID" value="XM_033600936.1"/>
</dbReference>
<reference evidence="3" key="1">
    <citation type="submission" date="2020-01" db="EMBL/GenBank/DDBJ databases">
        <authorList>
            <consortium name="DOE Joint Genome Institute"/>
            <person name="Haridas S."/>
            <person name="Albert R."/>
            <person name="Binder M."/>
            <person name="Bloem J."/>
            <person name="Labutti K."/>
            <person name="Salamov A."/>
            <person name="Andreopoulos B."/>
            <person name="Baker S.E."/>
            <person name="Barry K."/>
            <person name="Bills G."/>
            <person name="Bluhm B.H."/>
            <person name="Cannon C."/>
            <person name="Castanera R."/>
            <person name="Culley D.E."/>
            <person name="Daum C."/>
            <person name="Ezra D."/>
            <person name="Gonzalez J.B."/>
            <person name="Henrissat B."/>
            <person name="Kuo A."/>
            <person name="Liang C."/>
            <person name="Lipzen A."/>
            <person name="Lutzoni F."/>
            <person name="Magnuson J."/>
            <person name="Mondo S."/>
            <person name="Nolan M."/>
            <person name="Ohm R."/>
            <person name="Pangilinan J."/>
            <person name="Park H.-J."/>
            <person name="Ramirez L."/>
            <person name="Alfaro M."/>
            <person name="Sun H."/>
            <person name="Tritt A."/>
            <person name="Yoshinaga Y."/>
            <person name="Zwiers L.-H."/>
            <person name="Turgeon B.G."/>
            <person name="Goodwin S.B."/>
            <person name="Spatafora J.W."/>
            <person name="Crous P.W."/>
            <person name="Grigoriev I.V."/>
        </authorList>
    </citation>
    <scope>NUCLEOTIDE SEQUENCE</scope>
    <source>
        <strain evidence="3">CBS 342.82</strain>
    </source>
</reference>
<proteinExistence type="predicted"/>
<dbReference type="Proteomes" id="UP000504637">
    <property type="component" value="Unplaced"/>
</dbReference>
<reference evidence="3" key="2">
    <citation type="submission" date="2020-04" db="EMBL/GenBank/DDBJ databases">
        <authorList>
            <consortium name="NCBI Genome Project"/>
        </authorList>
    </citation>
    <scope>NUCLEOTIDE SEQUENCE</scope>
    <source>
        <strain evidence="3">CBS 342.82</strain>
    </source>
</reference>
<dbReference type="PANTHER" id="PTHR24347">
    <property type="entry name" value="SERINE/THREONINE-PROTEIN KINASE"/>
    <property type="match status" value="1"/>
</dbReference>
<gene>
    <name evidence="3" type="ORF">K489DRAFT_313449</name>
</gene>
<evidence type="ECO:0000313" key="3">
    <source>
        <dbReference type="RefSeq" id="XP_033463681.1"/>
    </source>
</evidence>
<dbReference type="PROSITE" id="PS00108">
    <property type="entry name" value="PROTEIN_KINASE_ST"/>
    <property type="match status" value="1"/>
</dbReference>
<dbReference type="InterPro" id="IPR008271">
    <property type="entry name" value="Ser/Thr_kinase_AS"/>
</dbReference>
<protein>
    <submittedName>
        <fullName evidence="3">Pkinase-domain-containing protein</fullName>
    </submittedName>
</protein>
<dbReference type="InterPro" id="IPR000719">
    <property type="entry name" value="Prot_kinase_dom"/>
</dbReference>
<evidence type="ECO:0000313" key="2">
    <source>
        <dbReference type="Proteomes" id="UP000504637"/>
    </source>
</evidence>
<dbReference type="GO" id="GO:0005524">
    <property type="term" value="F:ATP binding"/>
    <property type="evidence" value="ECO:0007669"/>
    <property type="project" value="InterPro"/>
</dbReference>
<dbReference type="OrthoDB" id="10252171at2759"/>
<sequence>MDYGQELEAIARFSKSQYRPFFVRSEGWFETDEHICIIMELLPLGNLHHYISSGLPEAEAVMIISQVLQGLSHMHRAGYTHRDLKPQNLLIAQGGPQWKIKIADFGLSKRLTQDASSLRTVVGTAGFVAPEVQGLLFDDDSESDDPEDGKTTSYTKAVDIWAVGVITYNVLTGQLPFSTPRLLAKFVRGKIAFPGEELNTRAISEPGHRFILELLAPNPHERLGVDECLNHSWI</sequence>
<feature type="non-terminal residue" evidence="3">
    <location>
        <position position="234"/>
    </location>
</feature>